<organism evidence="1 2">
    <name type="scientific">Brassica cretica</name>
    <name type="common">Mustard</name>
    <dbReference type="NCBI Taxonomy" id="69181"/>
    <lineage>
        <taxon>Eukaryota</taxon>
        <taxon>Viridiplantae</taxon>
        <taxon>Streptophyta</taxon>
        <taxon>Embryophyta</taxon>
        <taxon>Tracheophyta</taxon>
        <taxon>Spermatophyta</taxon>
        <taxon>Magnoliopsida</taxon>
        <taxon>eudicotyledons</taxon>
        <taxon>Gunneridae</taxon>
        <taxon>Pentapetalae</taxon>
        <taxon>rosids</taxon>
        <taxon>malvids</taxon>
        <taxon>Brassicales</taxon>
        <taxon>Brassicaceae</taxon>
        <taxon>Brassiceae</taxon>
        <taxon>Brassica</taxon>
    </lineage>
</organism>
<proteinExistence type="predicted"/>
<sequence>MGSSPSMYSTTTTKSQSSLSVKHQPHLWRIRLPHYSKTAEVRFLKFWEVKNVKKGGQLMGADFLLVDEKSTPVTSSLTTPVNVCVSLFDGLAFAFHSKLDSYGSEPKVLVFTSINPQLVGDQTPSSSKLPHAQKIEPLTISKLNQYVITFEPQTDKGWCYIGCSKCSTKLQREISSFTCLFCDKTNAVAAALMYRVELSVSDLKDDDVFVAFDMEIVTFTSIQASEAAQILV</sequence>
<gene>
    <name evidence="1" type="ORF">DY000_02049139</name>
</gene>
<reference evidence="1 2" key="1">
    <citation type="journal article" date="2020" name="BMC Genomics">
        <title>Intraspecific diversification of the crop wild relative Brassica cretica Lam. using demographic model selection.</title>
        <authorList>
            <person name="Kioukis A."/>
            <person name="Michalopoulou V.A."/>
            <person name="Briers L."/>
            <person name="Pirintsos S."/>
            <person name="Studholme D.J."/>
            <person name="Pavlidis P."/>
            <person name="Sarris P.F."/>
        </authorList>
    </citation>
    <scope>NUCLEOTIDE SEQUENCE [LARGE SCALE GENOMIC DNA]</scope>
    <source>
        <strain evidence="2">cv. PFS-1207/04</strain>
    </source>
</reference>
<protein>
    <recommendedName>
        <fullName evidence="3">Replication factor A C-terminal domain-containing protein</fullName>
    </recommendedName>
</protein>
<dbReference type="EMBL" id="QGKV02000297">
    <property type="protein sequence ID" value="KAF3606977.1"/>
    <property type="molecule type" value="Genomic_DNA"/>
</dbReference>
<dbReference type="Proteomes" id="UP000266723">
    <property type="component" value="Unassembled WGS sequence"/>
</dbReference>
<evidence type="ECO:0000313" key="1">
    <source>
        <dbReference type="EMBL" id="KAF3606977.1"/>
    </source>
</evidence>
<comment type="caution">
    <text evidence="1">The sequence shown here is derived from an EMBL/GenBank/DDBJ whole genome shotgun (WGS) entry which is preliminary data.</text>
</comment>
<evidence type="ECO:0000313" key="2">
    <source>
        <dbReference type="Proteomes" id="UP000266723"/>
    </source>
</evidence>
<evidence type="ECO:0008006" key="3">
    <source>
        <dbReference type="Google" id="ProtNLM"/>
    </source>
</evidence>
<dbReference type="SUPFAM" id="SSF50249">
    <property type="entry name" value="Nucleic acid-binding proteins"/>
    <property type="match status" value="1"/>
</dbReference>
<name>A0ABQ7EUG1_BRACR</name>
<keyword evidence="2" id="KW-1185">Reference proteome</keyword>
<dbReference type="InterPro" id="IPR012340">
    <property type="entry name" value="NA-bd_OB-fold"/>
</dbReference>
<dbReference type="Gene3D" id="2.40.50.140">
    <property type="entry name" value="Nucleic acid-binding proteins"/>
    <property type="match status" value="1"/>
</dbReference>
<accession>A0ABQ7EUG1</accession>